<sequence length="136" mass="16305">MYERMMNKQVMPTTGEMAEYCAENAERFSMINDWLTTAFHTEWKVVFPYGNHYGWGIGHYKKKKLMCNIFAEAGAFTVMIRLTNVQYKRIYAEMKKYTQEYIDHKYPCGDGGWIHYRVICQEHYEDIKKLLEIKCL</sequence>
<evidence type="ECO:0000313" key="2">
    <source>
        <dbReference type="Proteomes" id="UP001154420"/>
    </source>
</evidence>
<dbReference type="EMBL" id="QZDT01000013">
    <property type="protein sequence ID" value="NBJ92894.1"/>
    <property type="molecule type" value="Genomic_DNA"/>
</dbReference>
<dbReference type="InterPro" id="IPR024265">
    <property type="entry name" value="DUF3788"/>
</dbReference>
<evidence type="ECO:0000313" key="1">
    <source>
        <dbReference type="EMBL" id="NBJ92894.1"/>
    </source>
</evidence>
<dbReference type="AlphaFoldDB" id="A0A9X5BFS7"/>
<dbReference type="Pfam" id="PF12663">
    <property type="entry name" value="DUF3788"/>
    <property type="match status" value="1"/>
</dbReference>
<dbReference type="OrthoDB" id="9090890at2"/>
<accession>A0A9X5BFS7</accession>
<organism evidence="1 2">
    <name type="scientific">Parablautia muri</name>
    <dbReference type="NCBI Taxonomy" id="2320879"/>
    <lineage>
        <taxon>Bacteria</taxon>
        <taxon>Bacillati</taxon>
        <taxon>Bacillota</taxon>
        <taxon>Clostridia</taxon>
        <taxon>Lachnospirales</taxon>
        <taxon>Lachnospiraceae</taxon>
        <taxon>Parablautia</taxon>
    </lineage>
</organism>
<protein>
    <submittedName>
        <fullName evidence="1">DUF3788 domain-containing protein</fullName>
    </submittedName>
</protein>
<name>A0A9X5BFS7_9FIRM</name>
<keyword evidence="2" id="KW-1185">Reference proteome</keyword>
<gene>
    <name evidence="1" type="ORF">D5281_09855</name>
</gene>
<dbReference type="RefSeq" id="WP_160559974.1">
    <property type="nucleotide sequence ID" value="NZ_QZDT01000013.1"/>
</dbReference>
<reference evidence="1" key="1">
    <citation type="submission" date="2018-09" db="EMBL/GenBank/DDBJ databases">
        <title>Murine metabolic-syndrome-specific gut microbial biobank.</title>
        <authorList>
            <person name="Liu C."/>
        </authorList>
    </citation>
    <scope>NUCLEOTIDE SEQUENCE</scope>
    <source>
        <strain evidence="1">D42-62</strain>
    </source>
</reference>
<proteinExistence type="predicted"/>
<comment type="caution">
    <text evidence="1">The sequence shown here is derived from an EMBL/GenBank/DDBJ whole genome shotgun (WGS) entry which is preliminary data.</text>
</comment>
<dbReference type="Proteomes" id="UP001154420">
    <property type="component" value="Unassembled WGS sequence"/>
</dbReference>